<reference evidence="2 3" key="1">
    <citation type="submission" date="2016-10" db="EMBL/GenBank/DDBJ databases">
        <authorList>
            <person name="de Groot N.N."/>
        </authorList>
    </citation>
    <scope>NUCLEOTIDE SEQUENCE [LARGE SCALE GENOMIC DNA]</scope>
    <source>
        <strain evidence="2 3">DSM 17925</strain>
    </source>
</reference>
<feature type="region of interest" description="Disordered" evidence="1">
    <location>
        <begin position="1"/>
        <end position="22"/>
    </location>
</feature>
<gene>
    <name evidence="2" type="ORF">SAMN04488515_1219</name>
</gene>
<dbReference type="EMBL" id="FOIZ01000001">
    <property type="protein sequence ID" value="SEW13475.1"/>
    <property type="molecule type" value="Genomic_DNA"/>
</dbReference>
<dbReference type="AlphaFoldDB" id="A0A1I0PI95"/>
<protein>
    <submittedName>
        <fullName evidence="2">Uncharacterized protein</fullName>
    </submittedName>
</protein>
<proteinExistence type="predicted"/>
<feature type="compositionally biased region" description="Basic and acidic residues" evidence="1">
    <location>
        <begin position="8"/>
        <end position="19"/>
    </location>
</feature>
<keyword evidence="3" id="KW-1185">Reference proteome</keyword>
<dbReference type="RefSeq" id="WP_131801581.1">
    <property type="nucleotide sequence ID" value="NZ_FOIZ01000001.1"/>
</dbReference>
<organism evidence="2 3">
    <name type="scientific">Cognatiyoonia koreensis</name>
    <dbReference type="NCBI Taxonomy" id="364200"/>
    <lineage>
        <taxon>Bacteria</taxon>
        <taxon>Pseudomonadati</taxon>
        <taxon>Pseudomonadota</taxon>
        <taxon>Alphaproteobacteria</taxon>
        <taxon>Rhodobacterales</taxon>
        <taxon>Paracoccaceae</taxon>
        <taxon>Cognatiyoonia</taxon>
    </lineage>
</organism>
<evidence type="ECO:0000313" key="3">
    <source>
        <dbReference type="Proteomes" id="UP000199167"/>
    </source>
</evidence>
<accession>A0A1I0PI95</accession>
<sequence>MNSPYANMEERQSWRKGVSEQHPMSVRDFHRKKYPISPDMKFATAGSCFAPHALMGKLRRSQKISALVTSHPVLRKHLRHTSGGRKHIDFDAYDVFVTVGLTIKVQTAYDLFPNLSAAFFWNAGRSYAHFGRRISCCCCGPVLAYARCAHFAGVVRAEAPGALRSVPRTQ</sequence>
<dbReference type="Proteomes" id="UP000199167">
    <property type="component" value="Unassembled WGS sequence"/>
</dbReference>
<evidence type="ECO:0000256" key="1">
    <source>
        <dbReference type="SAM" id="MobiDB-lite"/>
    </source>
</evidence>
<evidence type="ECO:0000313" key="2">
    <source>
        <dbReference type="EMBL" id="SEW13475.1"/>
    </source>
</evidence>
<name>A0A1I0PI95_9RHOB</name>